<comment type="caution">
    <text evidence="1">The sequence shown here is derived from an EMBL/GenBank/DDBJ whole genome shotgun (WGS) entry which is preliminary data.</text>
</comment>
<sequence>MVGRKGAELGGGRVVEEIRSAFATDTDTATAAVGSPR</sequence>
<proteinExistence type="predicted"/>
<keyword evidence="2" id="KW-1185">Reference proteome</keyword>
<gene>
    <name evidence="1" type="ORF">FB558_6979</name>
</gene>
<evidence type="ECO:0000313" key="1">
    <source>
        <dbReference type="EMBL" id="TQM03954.1"/>
    </source>
</evidence>
<reference evidence="1 2" key="1">
    <citation type="submission" date="2019-06" db="EMBL/GenBank/DDBJ databases">
        <title>Sequencing the genomes of 1000 actinobacteria strains.</title>
        <authorList>
            <person name="Klenk H.-P."/>
        </authorList>
    </citation>
    <scope>NUCLEOTIDE SEQUENCE [LARGE SCALE GENOMIC DNA]</scope>
    <source>
        <strain evidence="1 2">DSM 45301</strain>
    </source>
</reference>
<dbReference type="EMBL" id="VFPA01000005">
    <property type="protein sequence ID" value="TQM03954.1"/>
    <property type="molecule type" value="Genomic_DNA"/>
</dbReference>
<name>A0A543D3N9_9PSEU</name>
<dbReference type="Proteomes" id="UP000315677">
    <property type="component" value="Unassembled WGS sequence"/>
</dbReference>
<protein>
    <submittedName>
        <fullName evidence="1">Uncharacterized protein</fullName>
    </submittedName>
</protein>
<organism evidence="1 2">
    <name type="scientific">Pseudonocardia kunmingensis</name>
    <dbReference type="NCBI Taxonomy" id="630975"/>
    <lineage>
        <taxon>Bacteria</taxon>
        <taxon>Bacillati</taxon>
        <taxon>Actinomycetota</taxon>
        <taxon>Actinomycetes</taxon>
        <taxon>Pseudonocardiales</taxon>
        <taxon>Pseudonocardiaceae</taxon>
        <taxon>Pseudonocardia</taxon>
    </lineage>
</organism>
<accession>A0A543D3N9</accession>
<dbReference type="AlphaFoldDB" id="A0A543D3N9"/>
<evidence type="ECO:0000313" key="2">
    <source>
        <dbReference type="Proteomes" id="UP000315677"/>
    </source>
</evidence>